<evidence type="ECO:0000256" key="1">
    <source>
        <dbReference type="SAM" id="MobiDB-lite"/>
    </source>
</evidence>
<sequence length="113" mass="11924">MRSRSAAEPGSREDHGNGCVCCHAANHSYLSRGGGRFAPIHTVSVPLTSVSLDTEAMGTRSEDGDQVHLCIVTAKTGPGCVRSSVEVGDVSGFSTKDPTKNRSAFHDSDLRHV</sequence>
<reference evidence="2 3" key="1">
    <citation type="submission" date="2019-06" db="EMBL/GenBank/DDBJ databases">
        <title>Draft genomes of female and male turbot (Scophthalmus maximus).</title>
        <authorList>
            <person name="Xu H."/>
            <person name="Xu X.-W."/>
            <person name="Shao C."/>
            <person name="Chen S."/>
        </authorList>
    </citation>
    <scope>NUCLEOTIDE SEQUENCE [LARGE SCALE GENOMIC DNA]</scope>
    <source>
        <strain evidence="2">Ysfricsl-2016a</strain>
        <tissue evidence="2">Blood</tissue>
    </source>
</reference>
<proteinExistence type="predicted"/>
<evidence type="ECO:0000313" key="2">
    <source>
        <dbReference type="EMBL" id="KAF0045686.1"/>
    </source>
</evidence>
<evidence type="ECO:0000313" key="3">
    <source>
        <dbReference type="Proteomes" id="UP000438429"/>
    </source>
</evidence>
<name>A0A6A4TDL5_SCOMX</name>
<feature type="region of interest" description="Disordered" evidence="1">
    <location>
        <begin position="90"/>
        <end position="113"/>
    </location>
</feature>
<protein>
    <submittedName>
        <fullName evidence="2">Uncharacterized protein</fullName>
    </submittedName>
</protein>
<gene>
    <name evidence="2" type="ORF">F2P81_002215</name>
</gene>
<comment type="caution">
    <text evidence="2">The sequence shown here is derived from an EMBL/GenBank/DDBJ whole genome shotgun (WGS) entry which is preliminary data.</text>
</comment>
<dbReference type="Proteomes" id="UP000438429">
    <property type="component" value="Unassembled WGS sequence"/>
</dbReference>
<dbReference type="AlphaFoldDB" id="A0A6A4TDL5"/>
<dbReference type="EMBL" id="VEVO01000002">
    <property type="protein sequence ID" value="KAF0045686.1"/>
    <property type="molecule type" value="Genomic_DNA"/>
</dbReference>
<feature type="compositionally biased region" description="Basic and acidic residues" evidence="1">
    <location>
        <begin position="97"/>
        <end position="113"/>
    </location>
</feature>
<accession>A0A6A4TDL5</accession>
<organism evidence="2 3">
    <name type="scientific">Scophthalmus maximus</name>
    <name type="common">Turbot</name>
    <name type="synonym">Psetta maxima</name>
    <dbReference type="NCBI Taxonomy" id="52904"/>
    <lineage>
        <taxon>Eukaryota</taxon>
        <taxon>Metazoa</taxon>
        <taxon>Chordata</taxon>
        <taxon>Craniata</taxon>
        <taxon>Vertebrata</taxon>
        <taxon>Euteleostomi</taxon>
        <taxon>Actinopterygii</taxon>
        <taxon>Neopterygii</taxon>
        <taxon>Teleostei</taxon>
        <taxon>Neoteleostei</taxon>
        <taxon>Acanthomorphata</taxon>
        <taxon>Carangaria</taxon>
        <taxon>Pleuronectiformes</taxon>
        <taxon>Pleuronectoidei</taxon>
        <taxon>Scophthalmidae</taxon>
        <taxon>Scophthalmus</taxon>
    </lineage>
</organism>